<dbReference type="OrthoDB" id="2530523at2759"/>
<evidence type="ECO:0000256" key="1">
    <source>
        <dbReference type="SAM" id="MobiDB-lite"/>
    </source>
</evidence>
<evidence type="ECO:0000313" key="3">
    <source>
        <dbReference type="Proteomes" id="UP000270230"/>
    </source>
</evidence>
<feature type="region of interest" description="Disordered" evidence="1">
    <location>
        <begin position="87"/>
        <end position="224"/>
    </location>
</feature>
<dbReference type="AlphaFoldDB" id="A0A3M7C119"/>
<reference evidence="2 3" key="1">
    <citation type="journal article" date="2018" name="BMC Genomics">
        <title>Genomic evidence for intraspecific hybridization in a clonal and extremely halotolerant yeast.</title>
        <authorList>
            <person name="Gostincar C."/>
            <person name="Stajich J.E."/>
            <person name="Zupancic J."/>
            <person name="Zalar P."/>
            <person name="Gunde-Cimerman N."/>
        </authorList>
    </citation>
    <scope>NUCLEOTIDE SEQUENCE [LARGE SCALE GENOMIC DNA]</scope>
    <source>
        <strain evidence="2 3">EXF-151</strain>
    </source>
</reference>
<sequence>APQSARTSAKFSLYPGSPRLTNIANLRIHRKRNICRSRVFTARASPMNSVASAPPFPPGGFGGFNHQNNYYGNGGPATPQQQVNVAGPSQAFAGPGYQQNGGNSAQKMAAMPPSMMQPFGQQPSPFTTAPFGQALPAHAPAAPFPAHQQQQQHLRQSSSASPRPILSPNNVGFPQQSVQQSPPNRYPMAAPPLPQSPAHAQQPAGSSASPVPGTPQSPGSQGREQQRIALLLDINMDLLQEVHRLQAQGKGGAISPQQMAQLKNEGKQADMASEEYMQVLRRVQANLAYLMPKAQNDSAKTPPGPAHMTPPPHMPHMQSKYDQLSELFAGWQGYDRRQSGTTSGSPQPNGGFGAAFTSAGGTPA</sequence>
<feature type="non-terminal residue" evidence="2">
    <location>
        <position position="1"/>
    </location>
</feature>
<feature type="compositionally biased region" description="Low complexity" evidence="1">
    <location>
        <begin position="133"/>
        <end position="161"/>
    </location>
</feature>
<dbReference type="Proteomes" id="UP000270230">
    <property type="component" value="Unassembled WGS sequence"/>
</dbReference>
<feature type="compositionally biased region" description="Polar residues" evidence="1">
    <location>
        <begin position="97"/>
        <end position="106"/>
    </location>
</feature>
<name>A0A3M7C119_HORWE</name>
<feature type="compositionally biased region" description="Polar residues" evidence="1">
    <location>
        <begin position="167"/>
        <end position="183"/>
    </location>
</feature>
<gene>
    <name evidence="2" type="ORF">D0865_09731</name>
</gene>
<feature type="compositionally biased region" description="Low complexity" evidence="1">
    <location>
        <begin position="354"/>
        <end position="364"/>
    </location>
</feature>
<comment type="caution">
    <text evidence="2">The sequence shown here is derived from an EMBL/GenBank/DDBJ whole genome shotgun (WGS) entry which is preliminary data.</text>
</comment>
<protein>
    <submittedName>
        <fullName evidence="2">Uncharacterized protein</fullName>
    </submittedName>
</protein>
<organism evidence="2 3">
    <name type="scientific">Hortaea werneckii</name>
    <name type="common">Black yeast</name>
    <name type="synonym">Cladosporium werneckii</name>
    <dbReference type="NCBI Taxonomy" id="91943"/>
    <lineage>
        <taxon>Eukaryota</taxon>
        <taxon>Fungi</taxon>
        <taxon>Dikarya</taxon>
        <taxon>Ascomycota</taxon>
        <taxon>Pezizomycotina</taxon>
        <taxon>Dothideomycetes</taxon>
        <taxon>Dothideomycetidae</taxon>
        <taxon>Mycosphaerellales</taxon>
        <taxon>Teratosphaeriaceae</taxon>
        <taxon>Hortaea</taxon>
    </lineage>
</organism>
<accession>A0A3M7C119</accession>
<feature type="compositionally biased region" description="Polar residues" evidence="1">
    <location>
        <begin position="203"/>
        <end position="223"/>
    </location>
</feature>
<feature type="region of interest" description="Disordered" evidence="1">
    <location>
        <begin position="332"/>
        <end position="364"/>
    </location>
</feature>
<feature type="compositionally biased region" description="Polar residues" evidence="1">
    <location>
        <begin position="339"/>
        <end position="348"/>
    </location>
</feature>
<evidence type="ECO:0000313" key="2">
    <source>
        <dbReference type="EMBL" id="RMY45741.1"/>
    </source>
</evidence>
<dbReference type="EMBL" id="QWIN01000907">
    <property type="protein sequence ID" value="RMY45741.1"/>
    <property type="molecule type" value="Genomic_DNA"/>
</dbReference>
<dbReference type="VEuPathDB" id="FungiDB:BTJ68_05348"/>
<proteinExistence type="predicted"/>